<accession>A0A562LF00</accession>
<feature type="transmembrane region" description="Helical" evidence="1">
    <location>
        <begin position="39"/>
        <end position="57"/>
    </location>
</feature>
<reference evidence="2 3" key="1">
    <citation type="journal article" date="2015" name="Stand. Genomic Sci.">
        <title>Genomic Encyclopedia of Bacterial and Archaeal Type Strains, Phase III: the genomes of soil and plant-associated and newly described type strains.</title>
        <authorList>
            <person name="Whitman W.B."/>
            <person name="Woyke T."/>
            <person name="Klenk H.P."/>
            <person name="Zhou Y."/>
            <person name="Lilburn T.G."/>
            <person name="Beck B.J."/>
            <person name="De Vos P."/>
            <person name="Vandamme P."/>
            <person name="Eisen J.A."/>
            <person name="Garrity G."/>
            <person name="Hugenholtz P."/>
            <person name="Kyrpides N.C."/>
        </authorList>
    </citation>
    <scope>NUCLEOTIDE SEQUENCE [LARGE SCALE GENOMIC DNA]</scope>
    <source>
        <strain evidence="2 3">CGMCC 1.10821</strain>
    </source>
</reference>
<dbReference type="RefSeq" id="WP_144897984.1">
    <property type="nucleotide sequence ID" value="NZ_VLKN01000001.1"/>
</dbReference>
<dbReference type="Proteomes" id="UP000315167">
    <property type="component" value="Unassembled WGS sequence"/>
</dbReference>
<sequence>MKLQRSTQTLALVLLACAMWALAFQTKTWMLRQGGAWPYLFWALGLLGAGVLVYGVIQFRAGGNTRR</sequence>
<gene>
    <name evidence="2" type="ORF">IP90_00451</name>
</gene>
<dbReference type="AlphaFoldDB" id="A0A562LF00"/>
<comment type="caution">
    <text evidence="2">The sequence shown here is derived from an EMBL/GenBank/DDBJ whole genome shotgun (WGS) entry which is preliminary data.</text>
</comment>
<dbReference type="EMBL" id="VLKN01000001">
    <property type="protein sequence ID" value="TWI06186.1"/>
    <property type="molecule type" value="Genomic_DNA"/>
</dbReference>
<keyword evidence="1" id="KW-0472">Membrane</keyword>
<keyword evidence="1" id="KW-0812">Transmembrane</keyword>
<proteinExistence type="predicted"/>
<evidence type="ECO:0000256" key="1">
    <source>
        <dbReference type="SAM" id="Phobius"/>
    </source>
</evidence>
<organism evidence="2 3">
    <name type="scientific">Luteimonas cucumeris</name>
    <dbReference type="NCBI Taxonomy" id="985012"/>
    <lineage>
        <taxon>Bacteria</taxon>
        <taxon>Pseudomonadati</taxon>
        <taxon>Pseudomonadota</taxon>
        <taxon>Gammaproteobacteria</taxon>
        <taxon>Lysobacterales</taxon>
        <taxon>Lysobacteraceae</taxon>
        <taxon>Luteimonas</taxon>
    </lineage>
</organism>
<evidence type="ECO:0000313" key="2">
    <source>
        <dbReference type="EMBL" id="TWI06186.1"/>
    </source>
</evidence>
<dbReference type="PROSITE" id="PS51257">
    <property type="entry name" value="PROKAR_LIPOPROTEIN"/>
    <property type="match status" value="1"/>
</dbReference>
<keyword evidence="1" id="KW-1133">Transmembrane helix</keyword>
<name>A0A562LF00_9GAMM</name>
<evidence type="ECO:0000313" key="3">
    <source>
        <dbReference type="Proteomes" id="UP000315167"/>
    </source>
</evidence>
<protein>
    <submittedName>
        <fullName evidence="2">Uncharacterized protein</fullName>
    </submittedName>
</protein>
<keyword evidence="3" id="KW-1185">Reference proteome</keyword>